<organism evidence="7 8">
    <name type="scientific">Corynebacterium pelargi</name>
    <dbReference type="NCBI Taxonomy" id="1471400"/>
    <lineage>
        <taxon>Bacteria</taxon>
        <taxon>Bacillati</taxon>
        <taxon>Actinomycetota</taxon>
        <taxon>Actinomycetes</taxon>
        <taxon>Mycobacteriales</taxon>
        <taxon>Corynebacteriaceae</taxon>
        <taxon>Corynebacterium</taxon>
    </lineage>
</organism>
<dbReference type="PANTHER" id="PTHR43343:SF3">
    <property type="entry name" value="PROTEASE DO-LIKE 8, CHLOROPLASTIC"/>
    <property type="match status" value="1"/>
</dbReference>
<dbReference type="RefSeq" id="WP_128890183.1">
    <property type="nucleotide sequence ID" value="NZ_BMCX01000003.1"/>
</dbReference>
<proteinExistence type="inferred from homology"/>
<keyword evidence="3 7" id="KW-0378">Hydrolase</keyword>
<dbReference type="OrthoDB" id="9758917at2"/>
<evidence type="ECO:0000256" key="4">
    <source>
        <dbReference type="SAM" id="MobiDB-lite"/>
    </source>
</evidence>
<dbReference type="Pfam" id="PF13180">
    <property type="entry name" value="PDZ_2"/>
    <property type="match status" value="1"/>
</dbReference>
<dbReference type="AlphaFoldDB" id="A0A410W9Z8"/>
<name>A0A410W9Z8_9CORY</name>
<dbReference type="EMBL" id="CP035299">
    <property type="protein sequence ID" value="QAU52777.1"/>
    <property type="molecule type" value="Genomic_DNA"/>
</dbReference>
<evidence type="ECO:0000256" key="5">
    <source>
        <dbReference type="SAM" id="Phobius"/>
    </source>
</evidence>
<feature type="compositionally biased region" description="Basic and acidic residues" evidence="4">
    <location>
        <begin position="20"/>
        <end position="33"/>
    </location>
</feature>
<gene>
    <name evidence="7" type="primary">degQ</name>
    <name evidence="7" type="ORF">CPELA_07585</name>
</gene>
<feature type="region of interest" description="Disordered" evidence="4">
    <location>
        <begin position="1"/>
        <end position="103"/>
    </location>
</feature>
<evidence type="ECO:0000256" key="3">
    <source>
        <dbReference type="ARBA" id="ARBA00022801"/>
    </source>
</evidence>
<sequence>MTDPNEPTNDPMNASTGDSFRQRPTEETSKLERVQSPYGQHTQTPQHQQDRGWQPEQTAQPNNTAQPNSTAQQNNAAQQAPVGAEHGQQRATATSEEPGGPYDAQQWAAQPVAVQPRQRRRVSLGTAIAMTLVGAIAAGSVTGVYAYRSQQPETASSAIESFNQPVKDTTANPPAAGSVEAVAAKVLPSVVSIQVVGRSGGDEGSGSIISSDGYILTNNHVVAAAADGSARMAVVLNDGRQFEADFVAGDPNTDVAVIKLRGAEGLPTINFGDSSNLTVGQEVVAVGSPLGLSATVTTGIISAVNRPVRASGAATGQSSLIDAIQTDAAINPGNSGGPLVDMQGNLIGMNSMIASLSNTQENLAGSIGLGFAIPSNFARRVAQQLIDNGEASQPMIGVEVAANANLRGALVAQVQPGGPGDRAGIKRGDVIIRVGDRTIDSADALVAAVRSSGFGETVKVQIVDENGANPREVEVTLTNE</sequence>
<reference evidence="7 8" key="1">
    <citation type="submission" date="2019-01" db="EMBL/GenBank/DDBJ databases">
        <authorList>
            <person name="Ruckert C."/>
            <person name="Busche T."/>
            <person name="Kalinowski J."/>
        </authorList>
    </citation>
    <scope>NUCLEOTIDE SEQUENCE [LARGE SCALE GENOMIC DNA]</scope>
    <source>
        <strain evidence="7 8">136/3</strain>
    </source>
</reference>
<dbReference type="PRINTS" id="PR00834">
    <property type="entry name" value="PROTEASES2C"/>
</dbReference>
<evidence type="ECO:0000313" key="7">
    <source>
        <dbReference type="EMBL" id="QAU52777.1"/>
    </source>
</evidence>
<evidence type="ECO:0000256" key="1">
    <source>
        <dbReference type="ARBA" id="ARBA00010541"/>
    </source>
</evidence>
<feature type="compositionally biased region" description="Polar residues" evidence="4">
    <location>
        <begin position="1"/>
        <end position="19"/>
    </location>
</feature>
<keyword evidence="5" id="KW-1133">Transmembrane helix</keyword>
<dbReference type="PROSITE" id="PS50106">
    <property type="entry name" value="PDZ"/>
    <property type="match status" value="1"/>
</dbReference>
<dbReference type="PANTHER" id="PTHR43343">
    <property type="entry name" value="PEPTIDASE S12"/>
    <property type="match status" value="1"/>
</dbReference>
<accession>A0A410W9Z8</accession>
<dbReference type="InterPro" id="IPR051201">
    <property type="entry name" value="Chloro_Bact_Ser_Proteases"/>
</dbReference>
<evidence type="ECO:0000259" key="6">
    <source>
        <dbReference type="PROSITE" id="PS50106"/>
    </source>
</evidence>
<dbReference type="SMART" id="SM00228">
    <property type="entry name" value="PDZ"/>
    <property type="match status" value="1"/>
</dbReference>
<dbReference type="GO" id="GO:0004252">
    <property type="term" value="F:serine-type endopeptidase activity"/>
    <property type="evidence" value="ECO:0007669"/>
    <property type="project" value="InterPro"/>
</dbReference>
<keyword evidence="5" id="KW-0472">Membrane</keyword>
<dbReference type="InterPro" id="IPR001940">
    <property type="entry name" value="Peptidase_S1C"/>
</dbReference>
<feature type="compositionally biased region" description="Polar residues" evidence="4">
    <location>
        <begin position="37"/>
        <end position="47"/>
    </location>
</feature>
<evidence type="ECO:0000313" key="8">
    <source>
        <dbReference type="Proteomes" id="UP000288929"/>
    </source>
</evidence>
<keyword evidence="5" id="KW-0812">Transmembrane</keyword>
<protein>
    <submittedName>
        <fullName evidence="7">Periplasmic pH-dependent serine endoprotease DegQ</fullName>
        <ecNumber evidence="7">3.4.21.107</ecNumber>
    </submittedName>
</protein>
<feature type="compositionally biased region" description="Low complexity" evidence="4">
    <location>
        <begin position="62"/>
        <end position="81"/>
    </location>
</feature>
<dbReference type="EC" id="3.4.21.107" evidence="7"/>
<dbReference type="Proteomes" id="UP000288929">
    <property type="component" value="Chromosome"/>
</dbReference>
<keyword evidence="2 7" id="KW-0645">Protease</keyword>
<dbReference type="Pfam" id="PF13365">
    <property type="entry name" value="Trypsin_2"/>
    <property type="match status" value="1"/>
</dbReference>
<dbReference type="GO" id="GO:0006508">
    <property type="term" value="P:proteolysis"/>
    <property type="evidence" value="ECO:0007669"/>
    <property type="project" value="UniProtKB-KW"/>
</dbReference>
<dbReference type="InterPro" id="IPR043504">
    <property type="entry name" value="Peptidase_S1_PA_chymotrypsin"/>
</dbReference>
<dbReference type="SUPFAM" id="SSF50494">
    <property type="entry name" value="Trypsin-like serine proteases"/>
    <property type="match status" value="1"/>
</dbReference>
<dbReference type="SUPFAM" id="SSF50156">
    <property type="entry name" value="PDZ domain-like"/>
    <property type="match status" value="1"/>
</dbReference>
<dbReference type="InterPro" id="IPR036034">
    <property type="entry name" value="PDZ_sf"/>
</dbReference>
<feature type="domain" description="PDZ" evidence="6">
    <location>
        <begin position="380"/>
        <end position="466"/>
    </location>
</feature>
<comment type="similarity">
    <text evidence="1">Belongs to the peptidase S1C family.</text>
</comment>
<dbReference type="KEGG" id="cpeg:CPELA_07585"/>
<feature type="transmembrane region" description="Helical" evidence="5">
    <location>
        <begin position="124"/>
        <end position="147"/>
    </location>
</feature>
<dbReference type="InterPro" id="IPR001478">
    <property type="entry name" value="PDZ"/>
</dbReference>
<dbReference type="Gene3D" id="2.30.42.10">
    <property type="match status" value="1"/>
</dbReference>
<keyword evidence="8" id="KW-1185">Reference proteome</keyword>
<evidence type="ECO:0000256" key="2">
    <source>
        <dbReference type="ARBA" id="ARBA00022670"/>
    </source>
</evidence>
<dbReference type="Gene3D" id="2.40.10.10">
    <property type="entry name" value="Trypsin-like serine proteases"/>
    <property type="match status" value="2"/>
</dbReference>
<dbReference type="InterPro" id="IPR009003">
    <property type="entry name" value="Peptidase_S1_PA"/>
</dbReference>